<organism evidence="2 3">
    <name type="scientific">Rhodanobacter terrae</name>
    <dbReference type="NCBI Taxonomy" id="418647"/>
    <lineage>
        <taxon>Bacteria</taxon>
        <taxon>Pseudomonadati</taxon>
        <taxon>Pseudomonadota</taxon>
        <taxon>Gammaproteobacteria</taxon>
        <taxon>Lysobacterales</taxon>
        <taxon>Rhodanobacteraceae</taxon>
        <taxon>Rhodanobacter</taxon>
    </lineage>
</organism>
<keyword evidence="1" id="KW-0472">Membrane</keyword>
<evidence type="ECO:0000313" key="3">
    <source>
        <dbReference type="Proteomes" id="UP001596111"/>
    </source>
</evidence>
<feature type="transmembrane region" description="Helical" evidence="1">
    <location>
        <begin position="42"/>
        <end position="61"/>
    </location>
</feature>
<protein>
    <submittedName>
        <fullName evidence="2">Uncharacterized protein</fullName>
    </submittedName>
</protein>
<evidence type="ECO:0000256" key="1">
    <source>
        <dbReference type="SAM" id="Phobius"/>
    </source>
</evidence>
<keyword evidence="1" id="KW-0812">Transmembrane</keyword>
<keyword evidence="1" id="KW-1133">Transmembrane helix</keyword>
<dbReference type="Proteomes" id="UP001596111">
    <property type="component" value="Unassembled WGS sequence"/>
</dbReference>
<dbReference type="EMBL" id="JBHSNG010000043">
    <property type="protein sequence ID" value="MFC5583309.1"/>
    <property type="molecule type" value="Genomic_DNA"/>
</dbReference>
<evidence type="ECO:0000313" key="2">
    <source>
        <dbReference type="EMBL" id="MFC5583309.1"/>
    </source>
</evidence>
<accession>A0ABW0T1T8</accession>
<name>A0ABW0T1T8_9GAMM</name>
<gene>
    <name evidence="2" type="ORF">ACFPPB_19535</name>
</gene>
<reference evidence="3" key="1">
    <citation type="journal article" date="2019" name="Int. J. Syst. Evol. Microbiol.">
        <title>The Global Catalogue of Microorganisms (GCM) 10K type strain sequencing project: providing services to taxonomists for standard genome sequencing and annotation.</title>
        <authorList>
            <consortium name="The Broad Institute Genomics Platform"/>
            <consortium name="The Broad Institute Genome Sequencing Center for Infectious Disease"/>
            <person name="Wu L."/>
            <person name="Ma J."/>
        </authorList>
    </citation>
    <scope>NUCLEOTIDE SEQUENCE [LARGE SCALE GENOMIC DNA]</scope>
    <source>
        <strain evidence="3">CGMCC 1.13587</strain>
    </source>
</reference>
<proteinExistence type="predicted"/>
<feature type="transmembrane region" description="Helical" evidence="1">
    <location>
        <begin position="82"/>
        <end position="102"/>
    </location>
</feature>
<comment type="caution">
    <text evidence="2">The sequence shown here is derived from an EMBL/GenBank/DDBJ whole genome shotgun (WGS) entry which is preliminary data.</text>
</comment>
<dbReference type="RefSeq" id="WP_377330209.1">
    <property type="nucleotide sequence ID" value="NZ_JBHSNG010000043.1"/>
</dbReference>
<sequence length="188" mass="20434">MNNRRSHKPSQKAGILILVMVSAPLIVGIAGMYMWFIPNPDLRLIAAVIGGSYVLLIISLNSVIGRVNYAERWRQAGGGAKLALGMLGGLLMIAFGSFLVAFRSAPAEFTKLFGHPTHHAFSVTEIFRHEWGGSVLCPYTLTIESQQGGSKTDFCIDAESANRLHVGDQVQLRGKETHLGFKFDSFGG</sequence>
<keyword evidence="3" id="KW-1185">Reference proteome</keyword>
<feature type="transmembrane region" description="Helical" evidence="1">
    <location>
        <begin position="12"/>
        <end position="36"/>
    </location>
</feature>